<dbReference type="InterPro" id="IPR027417">
    <property type="entry name" value="P-loop_NTPase"/>
</dbReference>
<dbReference type="PANTHER" id="PTHR33463">
    <property type="entry name" value="NB-ARC DOMAIN-CONTAINING PROTEIN-RELATED"/>
    <property type="match status" value="1"/>
</dbReference>
<name>A0A2C9V0X2_MANES</name>
<evidence type="ECO:0000256" key="1">
    <source>
        <dbReference type="ARBA" id="ARBA00008894"/>
    </source>
</evidence>
<dbReference type="InterPro" id="IPR032675">
    <property type="entry name" value="LRR_dom_sf"/>
</dbReference>
<protein>
    <submittedName>
        <fullName evidence="11">Uncharacterized protein</fullName>
    </submittedName>
</protein>
<accession>A0A2C9V0X2</accession>
<evidence type="ECO:0000256" key="3">
    <source>
        <dbReference type="ARBA" id="ARBA00022737"/>
    </source>
</evidence>
<dbReference type="Pfam" id="PF00931">
    <property type="entry name" value="NB-ARC"/>
    <property type="match status" value="1"/>
</dbReference>
<evidence type="ECO:0000256" key="4">
    <source>
        <dbReference type="ARBA" id="ARBA00022741"/>
    </source>
</evidence>
<dbReference type="InterPro" id="IPR042197">
    <property type="entry name" value="Apaf_helical"/>
</dbReference>
<keyword evidence="12" id="KW-1185">Reference proteome</keyword>
<keyword evidence="2" id="KW-0433">Leucine-rich repeat</keyword>
<dbReference type="Pfam" id="PF23247">
    <property type="entry name" value="LRR_RPS2"/>
    <property type="match status" value="1"/>
</dbReference>
<dbReference type="Pfam" id="PF23598">
    <property type="entry name" value="LRR_14"/>
    <property type="match status" value="1"/>
</dbReference>
<dbReference type="SUPFAM" id="SSF52058">
    <property type="entry name" value="L domain-like"/>
    <property type="match status" value="1"/>
</dbReference>
<evidence type="ECO:0000256" key="2">
    <source>
        <dbReference type="ARBA" id="ARBA00022614"/>
    </source>
</evidence>
<proteinExistence type="inferred from homology"/>
<dbReference type="Gene3D" id="1.10.10.10">
    <property type="entry name" value="Winged helix-like DNA-binding domain superfamily/Winged helix DNA-binding domain"/>
    <property type="match status" value="1"/>
</dbReference>
<dbReference type="Proteomes" id="UP000091857">
    <property type="component" value="Chromosome 11"/>
</dbReference>
<dbReference type="Gramene" id="Manes.11G130000.4.v8.1">
    <property type="protein sequence ID" value="Manes.11G130000.4.v8.1.CDS.1"/>
    <property type="gene ID" value="Manes.11G130000.v8.1"/>
</dbReference>
<keyword evidence="5" id="KW-0611">Plant defense</keyword>
<dbReference type="GO" id="GO:0043531">
    <property type="term" value="F:ADP binding"/>
    <property type="evidence" value="ECO:0007669"/>
    <property type="project" value="InterPro"/>
</dbReference>
<feature type="domain" description="Disease resistance R13L4/SHOC-2-like LRR" evidence="10">
    <location>
        <begin position="574"/>
        <end position="700"/>
    </location>
</feature>
<feature type="domain" description="NB-ARC" evidence="8">
    <location>
        <begin position="163"/>
        <end position="326"/>
    </location>
</feature>
<keyword evidence="6" id="KW-0067">ATP-binding</keyword>
<dbReference type="OMA" id="HFKMYEY"/>
<dbReference type="Gramene" id="Manes.11G130000.3.v8.1">
    <property type="protein sequence ID" value="Manes.11G130000.3.v8.1.CDS.1"/>
    <property type="gene ID" value="Manes.11G130000.v8.1"/>
</dbReference>
<dbReference type="GO" id="GO:0005524">
    <property type="term" value="F:ATP binding"/>
    <property type="evidence" value="ECO:0007669"/>
    <property type="project" value="UniProtKB-KW"/>
</dbReference>
<feature type="domain" description="Disease resistance protein At4g27190-like leucine-rich repeats" evidence="9">
    <location>
        <begin position="830"/>
        <end position="957"/>
    </location>
</feature>
<evidence type="ECO:0000259" key="10">
    <source>
        <dbReference type="Pfam" id="PF23598"/>
    </source>
</evidence>
<dbReference type="PRINTS" id="PR00364">
    <property type="entry name" value="DISEASERSIST"/>
</dbReference>
<dbReference type="InterPro" id="IPR050905">
    <property type="entry name" value="Plant_NBS-LRR"/>
</dbReference>
<dbReference type="SUPFAM" id="SSF52540">
    <property type="entry name" value="P-loop containing nucleoside triphosphate hydrolases"/>
    <property type="match status" value="1"/>
</dbReference>
<dbReference type="EMBL" id="CM004397">
    <property type="protein sequence ID" value="OAY37801.1"/>
    <property type="molecule type" value="Genomic_DNA"/>
</dbReference>
<reference evidence="12" key="1">
    <citation type="journal article" date="2016" name="Nat. Biotechnol.">
        <title>Sequencing wild and cultivated cassava and related species reveals extensive interspecific hybridization and genetic diversity.</title>
        <authorList>
            <person name="Bredeson J.V."/>
            <person name="Lyons J.B."/>
            <person name="Prochnik S.E."/>
            <person name="Wu G.A."/>
            <person name="Ha C.M."/>
            <person name="Edsinger-Gonzales E."/>
            <person name="Grimwood J."/>
            <person name="Schmutz J."/>
            <person name="Rabbi I.Y."/>
            <person name="Egesi C."/>
            <person name="Nauluvula P."/>
            <person name="Lebot V."/>
            <person name="Ndunguru J."/>
            <person name="Mkamilo G."/>
            <person name="Bart R.S."/>
            <person name="Setter T.L."/>
            <person name="Gleadow R.M."/>
            <person name="Kulakow P."/>
            <person name="Ferguson M.E."/>
            <person name="Rounsley S."/>
            <person name="Rokhsar D.S."/>
        </authorList>
    </citation>
    <scope>NUCLEOTIDE SEQUENCE [LARGE SCALE GENOMIC DNA]</scope>
    <source>
        <strain evidence="12">cv. AM560-2</strain>
    </source>
</reference>
<dbReference type="InterPro" id="IPR057135">
    <property type="entry name" value="At4g27190-like_LRR"/>
</dbReference>
<sequence>MGIIEVLLCGGGTITSITNCGLKIFPFIKHERRRARKLDEIATRLERAYRLLLARQKDIKKEICDHTITKTTTHEWKTLDEGVRELEEDVKILKAKYRKSRRFHYITCGFSSQAELSRDMELKAQEIDSFKDQMTSDKAMVDREPPSSASQSFRRKDELSWVKNNVARILESLNRDNVKKIGIWAFAGRGKSTIMESLNAKAHETGLFQHVIFVKVEEKDTEEKIRQSILEQLNLKLSVGEVRTSHRVALTISNALHNKKYLLMLDQVSQEIDLKELGIYDNHDGGQVVVAARYKAVCDKMNMEESWELEPMSERDALVLFRQIVGGAADYQRNKHDAELIVKECGGIPLLINAVATYLKSEGNDQVWSDCLSKLQSSTYDDDLGPFSESYNVFKLVYDKLSDYRKKCFLYGALYPLDHEIYEDHLIECWRAEQFIPASGGSNNEQVFRRARHEGHATMKCLINACLLKRCTKVKYVSIPNLFRNWALKTDEGLSSLVIPGNGVGMCKDPKWISLRCNDLRTSLTKVSFHTVTTLFLQRNESLEQIMDLIFVLKSKLQVLDLGYTGIKTLPSSISKLINLKALYLNNCNDLVELPAKIKELKYVEILDICQTGISHWPDEIGNMTGLRCLRVSFIRNAGNHQNFDVQPRNLIARLSFLEELAILVDEDSQDQWNNVAQEIAMEVASLKFLTTLHIYFPSVKCLDAFIRESKSWNEKNGQWGEKTFRSFKITVGSSWKHREIDTNEHKAERYLKFFAYNEPSDDDGAFCTISEVLKQACTFELIGHKAIEDLSGFGINNMAGLKVCAIQDCSQMKTVISGNNQSAAALKELKQLHLINLGKLTSICDGSMGKENFASLTTLIISNCQALVVILSIKMIQQITLLEHLRVENCSTTTHIIGVSEQDGNNPTLLLPKLKSLQLVNLSMLQNICQNVTLKWPSLRAMEIDQCGMLRSLPLSLNNTENLRLIRCHESWWNQLNLESDIKNQYQPCCQFISRLEIVEEIP</sequence>
<keyword evidence="3" id="KW-0677">Repeat</keyword>
<dbReference type="GO" id="GO:0006952">
    <property type="term" value="P:defense response"/>
    <property type="evidence" value="ECO:0007669"/>
    <property type="project" value="UniProtKB-KW"/>
</dbReference>
<dbReference type="PANTHER" id="PTHR33463:SF186">
    <property type="entry name" value="NB-ARC DOMAIN-CONTAINING PROTEIN"/>
    <property type="match status" value="1"/>
</dbReference>
<evidence type="ECO:0000256" key="7">
    <source>
        <dbReference type="SAM" id="MobiDB-lite"/>
    </source>
</evidence>
<dbReference type="InterPro" id="IPR002182">
    <property type="entry name" value="NB-ARC"/>
</dbReference>
<evidence type="ECO:0000256" key="6">
    <source>
        <dbReference type="ARBA" id="ARBA00022840"/>
    </source>
</evidence>
<feature type="compositionally biased region" description="Basic and acidic residues" evidence="7">
    <location>
        <begin position="135"/>
        <end position="145"/>
    </location>
</feature>
<comment type="similarity">
    <text evidence="1">Belongs to the disease resistance NB-LRR family.</text>
</comment>
<dbReference type="InterPro" id="IPR036388">
    <property type="entry name" value="WH-like_DNA-bd_sf"/>
</dbReference>
<dbReference type="Gene3D" id="3.40.50.300">
    <property type="entry name" value="P-loop containing nucleotide triphosphate hydrolases"/>
    <property type="match status" value="1"/>
</dbReference>
<organism evidence="11 12">
    <name type="scientific">Manihot esculenta</name>
    <name type="common">Cassava</name>
    <name type="synonym">Jatropha manihot</name>
    <dbReference type="NCBI Taxonomy" id="3983"/>
    <lineage>
        <taxon>Eukaryota</taxon>
        <taxon>Viridiplantae</taxon>
        <taxon>Streptophyta</taxon>
        <taxon>Embryophyta</taxon>
        <taxon>Tracheophyta</taxon>
        <taxon>Spermatophyta</taxon>
        <taxon>Magnoliopsida</taxon>
        <taxon>eudicotyledons</taxon>
        <taxon>Gunneridae</taxon>
        <taxon>Pentapetalae</taxon>
        <taxon>rosids</taxon>
        <taxon>fabids</taxon>
        <taxon>Malpighiales</taxon>
        <taxon>Euphorbiaceae</taxon>
        <taxon>Crotonoideae</taxon>
        <taxon>Manihoteae</taxon>
        <taxon>Manihot</taxon>
    </lineage>
</organism>
<gene>
    <name evidence="11" type="ORF">MANES_11G130000v8</name>
</gene>
<dbReference type="AlphaFoldDB" id="A0A2C9V0X2"/>
<evidence type="ECO:0000256" key="5">
    <source>
        <dbReference type="ARBA" id="ARBA00022821"/>
    </source>
</evidence>
<comment type="caution">
    <text evidence="11">The sequence shown here is derived from an EMBL/GenBank/DDBJ whole genome shotgun (WGS) entry which is preliminary data.</text>
</comment>
<keyword evidence="4" id="KW-0547">Nucleotide-binding</keyword>
<evidence type="ECO:0000313" key="12">
    <source>
        <dbReference type="Proteomes" id="UP000091857"/>
    </source>
</evidence>
<dbReference type="InterPro" id="IPR055414">
    <property type="entry name" value="LRR_R13L4/SHOC2-like"/>
</dbReference>
<evidence type="ECO:0000259" key="9">
    <source>
        <dbReference type="Pfam" id="PF23247"/>
    </source>
</evidence>
<dbReference type="Gene3D" id="1.10.8.430">
    <property type="entry name" value="Helical domain of apoptotic protease-activating factors"/>
    <property type="match status" value="1"/>
</dbReference>
<feature type="region of interest" description="Disordered" evidence="7">
    <location>
        <begin position="135"/>
        <end position="154"/>
    </location>
</feature>
<evidence type="ECO:0000259" key="8">
    <source>
        <dbReference type="Pfam" id="PF00931"/>
    </source>
</evidence>
<dbReference type="Gramene" id="Manes.11G130000.5.v8.1">
    <property type="protein sequence ID" value="Manes.11G130000.5.v8.1.CDS.1"/>
    <property type="gene ID" value="Manes.11G130000.v8.1"/>
</dbReference>
<evidence type="ECO:0000313" key="11">
    <source>
        <dbReference type="EMBL" id="OAY37801.1"/>
    </source>
</evidence>
<dbReference type="Gene3D" id="3.80.10.10">
    <property type="entry name" value="Ribonuclease Inhibitor"/>
    <property type="match status" value="2"/>
</dbReference>